<dbReference type="Proteomes" id="UP000198755">
    <property type="component" value="Unassembled WGS sequence"/>
</dbReference>
<reference evidence="1 2" key="1">
    <citation type="submission" date="2016-10" db="EMBL/GenBank/DDBJ databases">
        <authorList>
            <person name="de Groot N.N."/>
        </authorList>
    </citation>
    <scope>NUCLEOTIDE SEQUENCE [LARGE SCALE GENOMIC DNA]</scope>
    <source>
        <strain evidence="1 2">NE2</strain>
    </source>
</reference>
<dbReference type="EMBL" id="FOSN01000005">
    <property type="protein sequence ID" value="SFK28751.1"/>
    <property type="molecule type" value="Genomic_DNA"/>
</dbReference>
<sequence>MNGPADQAYLDSLLDFGEPVGIPLRNGHVAPVRFILDGQGSADPPRMLIKGLVPAEGICFLGGQSGAGKTFVEIHVAACLASDTNFFGRRIKERVGSVILAAEGAGGIQRRLDAAKHAMNIATPLPIAWRAISENLLNPAVIKQTISGLKALGVQFRDEHGVRLGVVFIDTIGAAFGLEDENDAAQVNAAMRVLRQIGDELGTLIVPVHHYGKASATGLRGSSAFRGGADVVLSVLADRDEITGESDSRSLCLAKARDGEEGPIGGFELRFVNLGLDEDGEPFGSCVVEPIQAQPKKERAIKLTKGGKIALAALREAIGELGAIPPVSNHIPAGVKTVTVSQWRDYAYRQGVAGSDEPRARRLAFQRAHEALVAAKQVAVWEPYAWAV</sequence>
<dbReference type="AlphaFoldDB" id="A0A1I3YBV8"/>
<keyword evidence="2" id="KW-1185">Reference proteome</keyword>
<dbReference type="Pfam" id="PF13481">
    <property type="entry name" value="AAA_25"/>
    <property type="match status" value="1"/>
</dbReference>
<evidence type="ECO:0000313" key="1">
    <source>
        <dbReference type="EMBL" id="SFK28751.1"/>
    </source>
</evidence>
<name>A0A1I3YBV8_9HYPH</name>
<dbReference type="InterPro" id="IPR027417">
    <property type="entry name" value="P-loop_NTPase"/>
</dbReference>
<evidence type="ECO:0000313" key="2">
    <source>
        <dbReference type="Proteomes" id="UP000198755"/>
    </source>
</evidence>
<dbReference type="STRING" id="1612308.SAMN05444581_105120"/>
<gene>
    <name evidence="1" type="ORF">SAMN05444581_105120</name>
</gene>
<dbReference type="OrthoDB" id="1496333at2"/>
<organism evidence="1 2">
    <name type="scientific">Methylocapsa palsarum</name>
    <dbReference type="NCBI Taxonomy" id="1612308"/>
    <lineage>
        <taxon>Bacteria</taxon>
        <taxon>Pseudomonadati</taxon>
        <taxon>Pseudomonadota</taxon>
        <taxon>Alphaproteobacteria</taxon>
        <taxon>Hyphomicrobiales</taxon>
        <taxon>Beijerinckiaceae</taxon>
        <taxon>Methylocapsa</taxon>
    </lineage>
</organism>
<proteinExistence type="predicted"/>
<accession>A0A1I3YBV8</accession>
<protein>
    <submittedName>
        <fullName evidence="1">AAA domain-containing protein</fullName>
    </submittedName>
</protein>
<dbReference type="Gene3D" id="3.40.50.300">
    <property type="entry name" value="P-loop containing nucleotide triphosphate hydrolases"/>
    <property type="match status" value="1"/>
</dbReference>
<dbReference type="SUPFAM" id="SSF52540">
    <property type="entry name" value="P-loop containing nucleoside triphosphate hydrolases"/>
    <property type="match status" value="1"/>
</dbReference>